<dbReference type="InterPro" id="IPR025698">
    <property type="entry name" value="2TM_dom"/>
</dbReference>
<dbReference type="EMBL" id="FRBY01000003">
    <property type="protein sequence ID" value="SHM16298.1"/>
    <property type="molecule type" value="Genomic_DNA"/>
</dbReference>
<gene>
    <name evidence="3" type="ORF">SAMN05444366_2574</name>
</gene>
<evidence type="ECO:0000313" key="4">
    <source>
        <dbReference type="Proteomes" id="UP000184121"/>
    </source>
</evidence>
<keyword evidence="1" id="KW-0812">Transmembrane</keyword>
<protein>
    <submittedName>
        <fullName evidence="3">2TM domain-containing protein</fullName>
    </submittedName>
</protein>
<keyword evidence="1" id="KW-0472">Membrane</keyword>
<dbReference type="OrthoDB" id="8965954at2"/>
<evidence type="ECO:0000313" key="3">
    <source>
        <dbReference type="EMBL" id="SHM16298.1"/>
    </source>
</evidence>
<dbReference type="Pfam" id="PF13239">
    <property type="entry name" value="2TM"/>
    <property type="match status" value="1"/>
</dbReference>
<dbReference type="Proteomes" id="UP000184121">
    <property type="component" value="Unassembled WGS sequence"/>
</dbReference>
<dbReference type="RefSeq" id="WP_072972922.1">
    <property type="nucleotide sequence ID" value="NZ_FRBY01000003.1"/>
</dbReference>
<reference evidence="4" key="1">
    <citation type="submission" date="2016-11" db="EMBL/GenBank/DDBJ databases">
        <authorList>
            <person name="Varghese N."/>
            <person name="Submissions S."/>
        </authorList>
    </citation>
    <scope>NUCLEOTIDE SEQUENCE [LARGE SCALE GENOMIC DNA]</scope>
    <source>
        <strain evidence="4">DSM 1811</strain>
    </source>
</reference>
<accession>A0A1M7GJJ0</accession>
<name>A0A1M7GJJ0_9FLAO</name>
<dbReference type="AlphaFoldDB" id="A0A1M7GJJ0"/>
<feature type="domain" description="2TM" evidence="2">
    <location>
        <begin position="13"/>
        <end position="91"/>
    </location>
</feature>
<sequence>MEPDYNEERRYHQAQKKVKEIKDFYQHLTIFILITIMLLVVNLMTSPEYLWFIWCVLGWGVGVLFHGLKAFGVSPFFNKEWEERKIREFLEKEKESKKQTWK</sequence>
<keyword evidence="1" id="KW-1133">Transmembrane helix</keyword>
<feature type="transmembrane region" description="Helical" evidence="1">
    <location>
        <begin position="24"/>
        <end position="45"/>
    </location>
</feature>
<proteinExistence type="predicted"/>
<feature type="transmembrane region" description="Helical" evidence="1">
    <location>
        <begin position="51"/>
        <end position="77"/>
    </location>
</feature>
<keyword evidence="4" id="KW-1185">Reference proteome</keyword>
<dbReference type="STRING" id="29534.SAMN05444366_2574"/>
<organism evidence="3 4">
    <name type="scientific">Flavobacterium saccharophilum</name>
    <dbReference type="NCBI Taxonomy" id="29534"/>
    <lineage>
        <taxon>Bacteria</taxon>
        <taxon>Pseudomonadati</taxon>
        <taxon>Bacteroidota</taxon>
        <taxon>Flavobacteriia</taxon>
        <taxon>Flavobacteriales</taxon>
        <taxon>Flavobacteriaceae</taxon>
        <taxon>Flavobacterium</taxon>
    </lineage>
</organism>
<evidence type="ECO:0000259" key="2">
    <source>
        <dbReference type="Pfam" id="PF13239"/>
    </source>
</evidence>
<evidence type="ECO:0000256" key="1">
    <source>
        <dbReference type="SAM" id="Phobius"/>
    </source>
</evidence>